<evidence type="ECO:0000313" key="2">
    <source>
        <dbReference type="Proteomes" id="UP000007952"/>
    </source>
</evidence>
<reference key="2">
    <citation type="submission" date="2011-05" db="EMBL/GenBank/DDBJ databases">
        <title>The Genome of Mycoplasma haemofelis Strain Ohio2, a pathogenic hemoplasma of the cat.</title>
        <authorList>
            <person name="Santos A.P."/>
            <person name="Guimaraes A.M.S."/>
            <person name="SanMiguel P.J."/>
            <person name="Martin S.W."/>
            <person name="Messick J.B."/>
        </authorList>
    </citation>
    <scope>NUCLEOTIDE SEQUENCE</scope>
    <source>
        <strain>Ohio2</strain>
    </source>
</reference>
<organism evidence="1 2">
    <name type="scientific">Mycoplasma haemofelis (strain Ohio2)</name>
    <dbReference type="NCBI Taxonomy" id="859194"/>
    <lineage>
        <taxon>Bacteria</taxon>
        <taxon>Bacillati</taxon>
        <taxon>Mycoplasmatota</taxon>
        <taxon>Mollicutes</taxon>
        <taxon>Mycoplasmataceae</taxon>
        <taxon>Mycoplasma</taxon>
    </lineage>
</organism>
<evidence type="ECO:0000313" key="1">
    <source>
        <dbReference type="EMBL" id="AEG72866.1"/>
    </source>
</evidence>
<dbReference type="BioCyc" id="MHAE859194:G1GR7-585-MONOMER"/>
<dbReference type="KEGG" id="mhf:MHF_0594"/>
<dbReference type="HOGENOM" id="CLU_119971_0_0_14"/>
<name>F6FI18_MYCHI</name>
<dbReference type="AlphaFoldDB" id="F6FI18"/>
<dbReference type="EMBL" id="CP002808">
    <property type="protein sequence ID" value="AEG72866.1"/>
    <property type="molecule type" value="Genomic_DNA"/>
</dbReference>
<sequence>MSTALVKGGMAMMGAGGVGLGGWALSSHLKQEEDAIKTILKSKGHKLTSELPEDKRQEAWTKVAKTYVLEVNEDLRIGTGNVSADNIRDWCVQNIESKSKGSLLRKAEKWCVVYSTFTDKLKADNLVLETDASTLNGKYSSLGDLQTEVDKVQVNTGSGGNSNGEKLKKWCETKSDASHSESTNSLYEKFKQHCSKANTSPKGS</sequence>
<reference evidence="1 2" key="1">
    <citation type="journal article" date="2011" name="J. Bacteriol.">
        <title>Complete genome sequences of two hemotropic Mycoplasmas, Mycoplasma haemofelis strain Ohio2 and Mycoplasma suis strain Illinois.</title>
        <authorList>
            <person name="Messick J.B."/>
            <person name="Santos A.P."/>
            <person name="Guimaraes A.M."/>
        </authorList>
    </citation>
    <scope>NUCLEOTIDE SEQUENCE [LARGE SCALE GENOMIC DNA]</scope>
    <source>
        <strain evidence="1 2">Ohio2</strain>
    </source>
</reference>
<accession>F6FI18</accession>
<gene>
    <name evidence="1" type="ordered locus">MHF_0594</name>
</gene>
<proteinExistence type="predicted"/>
<dbReference type="Proteomes" id="UP000007952">
    <property type="component" value="Chromosome"/>
</dbReference>
<protein>
    <submittedName>
        <fullName evidence="1">Uncharacterized protein</fullName>
    </submittedName>
</protein>